<evidence type="ECO:0000256" key="1">
    <source>
        <dbReference type="ARBA" id="ARBA00022561"/>
    </source>
</evidence>
<keyword evidence="1" id="KW-0946">Virion</keyword>
<protein>
    <recommendedName>
        <fullName evidence="5">Major capsid protein</fullName>
    </recommendedName>
</protein>
<name>A0A386KB88_9CAUD</name>
<keyword evidence="2" id="KW-1035">Host cytoplasm</keyword>
<evidence type="ECO:0000313" key="4">
    <source>
        <dbReference type="Proteomes" id="UP000269940"/>
    </source>
</evidence>
<keyword evidence="4" id="KW-1185">Reference proteome</keyword>
<evidence type="ECO:0000256" key="2">
    <source>
        <dbReference type="ARBA" id="ARBA00023200"/>
    </source>
</evidence>
<reference evidence="3 4" key="1">
    <citation type="submission" date="2018-08" db="EMBL/GenBank/DDBJ databases">
        <title>Complete genome sequence of five Acinetobacter baumannii phages from Abidjan, Cote d'Ivoire.</title>
        <authorList>
            <person name="Essoh C."/>
            <person name="Vernadet J.-P."/>
            <person name="Vergnaud G."/>
            <person name="Resch G."/>
            <person name="Pourcel C."/>
        </authorList>
    </citation>
    <scope>NUCLEOTIDE SEQUENCE [LARGE SCALE GENOMIC DNA]</scope>
</reference>
<organism evidence="3 4">
    <name type="scientific">Acinetobacter phage vB_AbaM_B09_Aci05</name>
    <dbReference type="NCBI Taxonomy" id="2315458"/>
    <lineage>
        <taxon>Viruses</taxon>
        <taxon>Duplodnaviria</taxon>
        <taxon>Heunggongvirae</taxon>
        <taxon>Uroviricota</taxon>
        <taxon>Caudoviricetes</taxon>
        <taxon>Saclayvirus</taxon>
        <taxon>Saclayvirus Aci05</taxon>
    </lineage>
</organism>
<dbReference type="InterPro" id="IPR005564">
    <property type="entry name" value="Major_capsid_GpE"/>
</dbReference>
<evidence type="ECO:0008006" key="5">
    <source>
        <dbReference type="Google" id="ProtNLM"/>
    </source>
</evidence>
<accession>A0A386KB88</accession>
<evidence type="ECO:0000313" key="3">
    <source>
        <dbReference type="EMBL" id="AYD82327.1"/>
    </source>
</evidence>
<sequence>MARDIINPKDTTAIIQLNDVIEEIQTGVGFIMNSGLFTEELTRRDTIVEEIKKQDKRGMLGLTSRRERNKVKQTRRKTEQWSIQIPYQETIEDVTKEDVFQVAKSWEDATEEQIMDVYERKLIPMKESIENAREYLYWTAAQGVTRDPRDGSVVLDMFAKTGIQRKVIDVDLTDMTINLLTWMGEFRNRVTRDNKRGGTQGVIEIFVTQEVFTKFVQHPSVFAAYQMAYQGRGKEYIDNVVRPFGTLNRGPYGDVSEFQHDNVRLVVAPQTFILEDSDIYDDGTVEEVDAVEAGTGFAVVRGVRDAFRAYFSQSNDMIDGGALAKTYAWRSEIKDNAFFEMTASSAPIAYTTAPELCYQFKFKTA</sequence>
<proteinExistence type="predicted"/>
<gene>
    <name evidence="3" type="ORF">Aci05_029</name>
</gene>
<dbReference type="Pfam" id="PF03864">
    <property type="entry name" value="Phage_cap_E"/>
    <property type="match status" value="1"/>
</dbReference>
<keyword evidence="1" id="KW-0167">Capsid protein</keyword>
<dbReference type="Proteomes" id="UP000269940">
    <property type="component" value="Segment"/>
</dbReference>
<dbReference type="EMBL" id="MH746814">
    <property type="protein sequence ID" value="AYD82327.1"/>
    <property type="molecule type" value="Genomic_DNA"/>
</dbReference>
<dbReference type="GO" id="GO:0019028">
    <property type="term" value="C:viral capsid"/>
    <property type="evidence" value="ECO:0007669"/>
    <property type="project" value="UniProtKB-KW"/>
</dbReference>